<proteinExistence type="predicted"/>
<protein>
    <recommendedName>
        <fullName evidence="3">NifU family protein</fullName>
    </recommendedName>
</protein>
<dbReference type="Proteomes" id="UP000460435">
    <property type="component" value="Unassembled WGS sequence"/>
</dbReference>
<organism evidence="1 2">
    <name type="scientific">Phytoactinopolyspora mesophila</name>
    <dbReference type="NCBI Taxonomy" id="2650750"/>
    <lineage>
        <taxon>Bacteria</taxon>
        <taxon>Bacillati</taxon>
        <taxon>Actinomycetota</taxon>
        <taxon>Actinomycetes</taxon>
        <taxon>Jiangellales</taxon>
        <taxon>Jiangellaceae</taxon>
        <taxon>Phytoactinopolyspora</taxon>
    </lineage>
</organism>
<dbReference type="EMBL" id="WLZY01000001">
    <property type="protein sequence ID" value="NDL56512.1"/>
    <property type="molecule type" value="Genomic_DNA"/>
</dbReference>
<sequence length="85" mass="9003">MTQASGGSAAVDEALRKFREMMASDGYLLTWSKTDGDGVVVRIEAGEGACADCLVPQPVMEAIMSEALASTPYRLDHVVLPASEK</sequence>
<reference evidence="1 2" key="1">
    <citation type="submission" date="2019-11" db="EMBL/GenBank/DDBJ databases">
        <authorList>
            <person name="Li X.-J."/>
            <person name="Feng X.-M."/>
        </authorList>
    </citation>
    <scope>NUCLEOTIDE SEQUENCE [LARGE SCALE GENOMIC DNA]</scope>
    <source>
        <strain evidence="1 2">XMNu-373</strain>
    </source>
</reference>
<dbReference type="RefSeq" id="WP_162449082.1">
    <property type="nucleotide sequence ID" value="NZ_WLZY01000001.1"/>
</dbReference>
<comment type="caution">
    <text evidence="1">The sequence shown here is derived from an EMBL/GenBank/DDBJ whole genome shotgun (WGS) entry which is preliminary data.</text>
</comment>
<gene>
    <name evidence="1" type="ORF">F7O44_05430</name>
</gene>
<evidence type="ECO:0000313" key="1">
    <source>
        <dbReference type="EMBL" id="NDL56512.1"/>
    </source>
</evidence>
<evidence type="ECO:0000313" key="2">
    <source>
        <dbReference type="Proteomes" id="UP000460435"/>
    </source>
</evidence>
<keyword evidence="2" id="KW-1185">Reference proteome</keyword>
<name>A0A7K3M0U1_9ACTN</name>
<evidence type="ECO:0008006" key="3">
    <source>
        <dbReference type="Google" id="ProtNLM"/>
    </source>
</evidence>
<accession>A0A7K3M0U1</accession>
<dbReference type="AlphaFoldDB" id="A0A7K3M0U1"/>